<reference evidence="2" key="1">
    <citation type="submission" date="2011-05" db="EMBL/GenBank/DDBJ databases">
        <title>Complete sequence of chromosome of Methanothermococcus okinawensis IH1.</title>
        <authorList>
            <consortium name="US DOE Joint Genome Institute"/>
            <person name="Lucas S."/>
            <person name="Han J."/>
            <person name="Lapidus A."/>
            <person name="Cheng J.-F."/>
            <person name="Goodwin L."/>
            <person name="Pitluck S."/>
            <person name="Peters L."/>
            <person name="Mikhailova N."/>
            <person name="Held B."/>
            <person name="Han C."/>
            <person name="Tapia R."/>
            <person name="Land M."/>
            <person name="Hauser L."/>
            <person name="Kyrpides N."/>
            <person name="Ivanova N."/>
            <person name="Pagani I."/>
            <person name="Sieprawska-Lupa M."/>
            <person name="Takai K."/>
            <person name="Miyazaki J."/>
            <person name="Whitman W."/>
            <person name="Woyke T."/>
        </authorList>
    </citation>
    <scope>NUCLEOTIDE SEQUENCE [LARGE SCALE GENOMIC DNA]</scope>
    <source>
        <strain evidence="2">IH1</strain>
    </source>
</reference>
<evidence type="ECO:0000313" key="2">
    <source>
        <dbReference type="EMBL" id="AEH07551.1"/>
    </source>
</evidence>
<dbReference type="AlphaFoldDB" id="F8AKL4"/>
<feature type="transmembrane region" description="Helical" evidence="1">
    <location>
        <begin position="111"/>
        <end position="126"/>
    </location>
</feature>
<keyword evidence="1" id="KW-0812">Transmembrane</keyword>
<keyword evidence="1" id="KW-1133">Transmembrane helix</keyword>
<sequence>MLRVVDNKKKIFDITIEDIPLQNFEKPLYEIKKELENITGKNWQIIQPTHEIIIKRTDINENEFLGNLVKNTNIAEKTDSPNLRRSSESEMTDSLLQTLQEVSSNSTVQKGVIYFILGIIAIVIIYSLAEKIIIVMLLILTIYALIKYLQDESSRTSKRKR</sequence>
<dbReference type="Proteomes" id="UP000009296">
    <property type="component" value="Chromosome"/>
</dbReference>
<evidence type="ECO:0000256" key="1">
    <source>
        <dbReference type="SAM" id="Phobius"/>
    </source>
</evidence>
<dbReference type="RefSeq" id="WP_013867725.1">
    <property type="nucleotide sequence ID" value="NC_015636.1"/>
</dbReference>
<accession>F8AKL4</accession>
<evidence type="ECO:0000313" key="3">
    <source>
        <dbReference type="Proteomes" id="UP000009296"/>
    </source>
</evidence>
<keyword evidence="1" id="KW-0472">Membrane</keyword>
<dbReference type="HOGENOM" id="CLU_1639982_0_0_2"/>
<name>F8AKL4_METOI</name>
<proteinExistence type="predicted"/>
<dbReference type="KEGG" id="mok:Metok_1588"/>
<organism evidence="2 3">
    <name type="scientific">Methanothermococcus okinawensis (strain DSM 14208 / JCM 11175 / IH1)</name>
    <dbReference type="NCBI Taxonomy" id="647113"/>
    <lineage>
        <taxon>Archaea</taxon>
        <taxon>Methanobacteriati</taxon>
        <taxon>Methanobacteriota</taxon>
        <taxon>Methanomada group</taxon>
        <taxon>Methanococci</taxon>
        <taxon>Methanococcales</taxon>
        <taxon>Methanococcaceae</taxon>
        <taxon>Methanothermococcus</taxon>
    </lineage>
</organism>
<feature type="transmembrane region" description="Helical" evidence="1">
    <location>
        <begin position="132"/>
        <end position="149"/>
    </location>
</feature>
<protein>
    <submittedName>
        <fullName evidence="2">Uncharacterized protein</fullName>
    </submittedName>
</protein>
<dbReference type="OrthoDB" id="382154at2157"/>
<dbReference type="EMBL" id="CP002792">
    <property type="protein sequence ID" value="AEH07551.1"/>
    <property type="molecule type" value="Genomic_DNA"/>
</dbReference>
<dbReference type="GeneID" id="10773746"/>
<keyword evidence="3" id="KW-1185">Reference proteome</keyword>
<gene>
    <name evidence="2" type="ordered locus">Metok_1588</name>
</gene>